<comment type="caution">
    <text evidence="1">The sequence shown here is derived from an EMBL/GenBank/DDBJ whole genome shotgun (WGS) entry which is preliminary data.</text>
</comment>
<dbReference type="OrthoDB" id="10037098at2759"/>
<dbReference type="EMBL" id="UYJE01006773">
    <property type="protein sequence ID" value="VDI48803.1"/>
    <property type="molecule type" value="Genomic_DNA"/>
</dbReference>
<dbReference type="PANTHER" id="PTHR46883:SF1">
    <property type="entry name" value="BARDET-BIEDL SYNDROME 12 PROTEIN"/>
    <property type="match status" value="1"/>
</dbReference>
<dbReference type="PANTHER" id="PTHR46883">
    <property type="entry name" value="BARDET-BIEDL SYNDROME 12 PROTEIN"/>
    <property type="match status" value="1"/>
</dbReference>
<dbReference type="Proteomes" id="UP000596742">
    <property type="component" value="Unassembled WGS sequence"/>
</dbReference>
<sequence length="94" mass="10437">MFASQQELNILSICSLVQSTLGTKNSVKCIVDNNVSLFIRETSMLLAALNVQDPVGQFIISVCQSFHQQHGCGVKTLLYMIGMFVKVCRNLKNK</sequence>
<dbReference type="AlphaFoldDB" id="A0A8B6FHE3"/>
<dbReference type="InterPro" id="IPR027413">
    <property type="entry name" value="GROEL-like_equatorial_sf"/>
</dbReference>
<gene>
    <name evidence="1" type="ORF">MGAL_10B008974</name>
</gene>
<keyword evidence="2" id="KW-1185">Reference proteome</keyword>
<evidence type="ECO:0000313" key="1">
    <source>
        <dbReference type="EMBL" id="VDI48803.1"/>
    </source>
</evidence>
<dbReference type="GO" id="GO:0045494">
    <property type="term" value="P:photoreceptor cell maintenance"/>
    <property type="evidence" value="ECO:0007669"/>
    <property type="project" value="TreeGrafter"/>
</dbReference>
<organism evidence="1 2">
    <name type="scientific">Mytilus galloprovincialis</name>
    <name type="common">Mediterranean mussel</name>
    <dbReference type="NCBI Taxonomy" id="29158"/>
    <lineage>
        <taxon>Eukaryota</taxon>
        <taxon>Metazoa</taxon>
        <taxon>Spiralia</taxon>
        <taxon>Lophotrochozoa</taxon>
        <taxon>Mollusca</taxon>
        <taxon>Bivalvia</taxon>
        <taxon>Autobranchia</taxon>
        <taxon>Pteriomorphia</taxon>
        <taxon>Mytilida</taxon>
        <taxon>Mytiloidea</taxon>
        <taxon>Mytilidae</taxon>
        <taxon>Mytilinae</taxon>
        <taxon>Mytilus</taxon>
    </lineage>
</organism>
<dbReference type="InterPro" id="IPR042984">
    <property type="entry name" value="BBS12"/>
</dbReference>
<dbReference type="SUPFAM" id="SSF48592">
    <property type="entry name" value="GroEL equatorial domain-like"/>
    <property type="match status" value="1"/>
</dbReference>
<evidence type="ECO:0000313" key="2">
    <source>
        <dbReference type="Proteomes" id="UP000596742"/>
    </source>
</evidence>
<name>A0A8B6FHE3_MYTGA</name>
<accession>A0A8B6FHE3</accession>
<proteinExistence type="predicted"/>
<reference evidence="1" key="1">
    <citation type="submission" date="2018-11" db="EMBL/GenBank/DDBJ databases">
        <authorList>
            <person name="Alioto T."/>
            <person name="Alioto T."/>
        </authorList>
    </citation>
    <scope>NUCLEOTIDE SEQUENCE</scope>
</reference>
<feature type="non-terminal residue" evidence="1">
    <location>
        <position position="1"/>
    </location>
</feature>
<dbReference type="GO" id="GO:0051131">
    <property type="term" value="P:chaperone-mediated protein complex assembly"/>
    <property type="evidence" value="ECO:0007669"/>
    <property type="project" value="InterPro"/>
</dbReference>
<protein>
    <submittedName>
        <fullName evidence="1">Uncharacterized protein</fullName>
    </submittedName>
</protein>